<keyword evidence="3" id="KW-1185">Reference proteome</keyword>
<comment type="caution">
    <text evidence="2">The sequence shown here is derived from an EMBL/GenBank/DDBJ whole genome shotgun (WGS) entry which is preliminary data.</text>
</comment>
<name>A0A4Q7MSH5_9BACT</name>
<feature type="compositionally biased region" description="Basic and acidic residues" evidence="1">
    <location>
        <begin position="1"/>
        <end position="13"/>
    </location>
</feature>
<evidence type="ECO:0000313" key="2">
    <source>
        <dbReference type="EMBL" id="RZS70884.1"/>
    </source>
</evidence>
<dbReference type="EMBL" id="SGXA01000002">
    <property type="protein sequence ID" value="RZS70884.1"/>
    <property type="molecule type" value="Genomic_DNA"/>
</dbReference>
<evidence type="ECO:0000313" key="3">
    <source>
        <dbReference type="Proteomes" id="UP000293874"/>
    </source>
</evidence>
<organism evidence="2 3">
    <name type="scientific">Pseudobacter ginsenosidimutans</name>
    <dbReference type="NCBI Taxonomy" id="661488"/>
    <lineage>
        <taxon>Bacteria</taxon>
        <taxon>Pseudomonadati</taxon>
        <taxon>Bacteroidota</taxon>
        <taxon>Chitinophagia</taxon>
        <taxon>Chitinophagales</taxon>
        <taxon>Chitinophagaceae</taxon>
        <taxon>Pseudobacter</taxon>
    </lineage>
</organism>
<dbReference type="AlphaFoldDB" id="A0A4Q7MSH5"/>
<proteinExistence type="predicted"/>
<dbReference type="SUPFAM" id="SSF49464">
    <property type="entry name" value="Carboxypeptidase regulatory domain-like"/>
    <property type="match status" value="1"/>
</dbReference>
<reference evidence="2 3" key="1">
    <citation type="submission" date="2019-02" db="EMBL/GenBank/DDBJ databases">
        <title>Genomic Encyclopedia of Type Strains, Phase IV (KMG-IV): sequencing the most valuable type-strain genomes for metagenomic binning, comparative biology and taxonomic classification.</title>
        <authorList>
            <person name="Goeker M."/>
        </authorList>
    </citation>
    <scope>NUCLEOTIDE SEQUENCE [LARGE SCALE GENOMIC DNA]</scope>
    <source>
        <strain evidence="2 3">DSM 18116</strain>
    </source>
</reference>
<feature type="region of interest" description="Disordered" evidence="1">
    <location>
        <begin position="1"/>
        <end position="25"/>
    </location>
</feature>
<accession>A0A4Q7MSH5</accession>
<sequence length="323" mass="35112">MLNACSKKDKESAGGEDDPGKIIPEIPFDQLPASSTSLTVDGNTRYVNVMGNQRKQLPEFANLQAKSNKVRGYVKDTYGRPVKNASIGVRSSVVGGVSTPAYGVTNDKGYYEFEVPFGVAEFYNTGVAVDFEGNRAALGLYPADGELSTWSGPSGAVENFVLLPYGQGDPAELATEAWIPNNYFGGNMTLGWEIWDATYSPDGLPLGSKFTIKLTPLSLFHAAEKKTFIIVKTVGNMHQSMEIVNLPLGKYKVEVSAPAGDAYLVETFFNPREGQYGLTPKTGTRHTPSYIHVTIPRTGNGNEVLPYRGDWQEVAVDVKKYSS</sequence>
<gene>
    <name evidence="2" type="ORF">EV199_2782</name>
</gene>
<protein>
    <recommendedName>
        <fullName evidence="4">Carboxypeptidase family protein</fullName>
    </recommendedName>
</protein>
<dbReference type="InterPro" id="IPR008969">
    <property type="entry name" value="CarboxyPept-like_regulatory"/>
</dbReference>
<dbReference type="Proteomes" id="UP000293874">
    <property type="component" value="Unassembled WGS sequence"/>
</dbReference>
<evidence type="ECO:0000256" key="1">
    <source>
        <dbReference type="SAM" id="MobiDB-lite"/>
    </source>
</evidence>
<evidence type="ECO:0008006" key="4">
    <source>
        <dbReference type="Google" id="ProtNLM"/>
    </source>
</evidence>